<name>A0A7C4YRI5_UNCW3</name>
<dbReference type="Gene3D" id="6.10.250.3150">
    <property type="match status" value="1"/>
</dbReference>
<dbReference type="Pfam" id="PF24568">
    <property type="entry name" value="CC_PcsB"/>
    <property type="match status" value="1"/>
</dbReference>
<dbReference type="InterPro" id="IPR016047">
    <property type="entry name" value="M23ase_b-sheet_dom"/>
</dbReference>
<dbReference type="AlphaFoldDB" id="A0A7C4YRI5"/>
<dbReference type="InterPro" id="IPR011055">
    <property type="entry name" value="Dup_hybrid_motif"/>
</dbReference>
<dbReference type="SUPFAM" id="SSF51261">
    <property type="entry name" value="Duplicated hybrid motif"/>
    <property type="match status" value="1"/>
</dbReference>
<feature type="coiled-coil region" evidence="2">
    <location>
        <begin position="14"/>
        <end position="79"/>
    </location>
</feature>
<evidence type="ECO:0000259" key="4">
    <source>
        <dbReference type="Pfam" id="PF24568"/>
    </source>
</evidence>
<proteinExistence type="predicted"/>
<evidence type="ECO:0000313" key="5">
    <source>
        <dbReference type="EMBL" id="HGW91608.1"/>
    </source>
</evidence>
<dbReference type="GO" id="GO:0004222">
    <property type="term" value="F:metalloendopeptidase activity"/>
    <property type="evidence" value="ECO:0007669"/>
    <property type="project" value="TreeGrafter"/>
</dbReference>
<dbReference type="InterPro" id="IPR057309">
    <property type="entry name" value="PcsB_CC"/>
</dbReference>
<feature type="domain" description="Peptidoglycan hydrolase PcsB coiled-coil" evidence="4">
    <location>
        <begin position="80"/>
        <end position="153"/>
    </location>
</feature>
<dbReference type="Gene3D" id="2.70.70.10">
    <property type="entry name" value="Glucose Permease (Domain IIA)"/>
    <property type="match status" value="1"/>
</dbReference>
<accession>A0A7C4YRI5</accession>
<dbReference type="Pfam" id="PF01551">
    <property type="entry name" value="Peptidase_M23"/>
    <property type="match status" value="1"/>
</dbReference>
<protein>
    <submittedName>
        <fullName evidence="5">Uncharacterized protein</fullName>
    </submittedName>
</protein>
<reference evidence="5" key="1">
    <citation type="journal article" date="2020" name="mSystems">
        <title>Genome- and Community-Level Interaction Insights into Carbon Utilization and Element Cycling Functions of Hydrothermarchaeota in Hydrothermal Sediment.</title>
        <authorList>
            <person name="Zhou Z."/>
            <person name="Liu Y."/>
            <person name="Xu W."/>
            <person name="Pan J."/>
            <person name="Luo Z.H."/>
            <person name="Li M."/>
        </authorList>
    </citation>
    <scope>NUCLEOTIDE SEQUENCE [LARGE SCALE GENOMIC DNA]</scope>
    <source>
        <strain evidence="5">SpSt-780</strain>
    </source>
</reference>
<dbReference type="PANTHER" id="PTHR21666">
    <property type="entry name" value="PEPTIDASE-RELATED"/>
    <property type="match status" value="1"/>
</dbReference>
<dbReference type="PANTHER" id="PTHR21666:SF289">
    <property type="entry name" value="L-ALA--D-GLU ENDOPEPTIDASE"/>
    <property type="match status" value="1"/>
</dbReference>
<gene>
    <name evidence="5" type="ORF">ENV67_03600</name>
</gene>
<sequence>MFLIFFILISQEPEKKLEDIRKKLIEQRKNVQELKLRELGILQSIQEIDNEITLTRKLVDELKKQTEILQQEIKDIENMIVELDYNLKQKKVILAKRVRNIYKYGKLHPLAVVLLSYSFDDALKRMKYLSIIAEQDLRILNEIKRIKALLDNKRETLIKKLEDLDQLKVEAEIEQDNLQKTLLGKKNFLQEVSSKREEAEKMARELEKAEQDLKKLIASLPKQEKGKVDLFKTKLLFPVEGKIVGKFGFKRDPKYGTITKNNGIDISAEFGEPVKAIADGKVVFADNFLGYGKLVIIDHGDGFISLYAHLSTISVETGNDVSQGTIIGLVGDTGSLNEPQLHFEIRRDGQPVDPMHYF</sequence>
<evidence type="ECO:0000256" key="2">
    <source>
        <dbReference type="SAM" id="Coils"/>
    </source>
</evidence>
<evidence type="ECO:0000259" key="3">
    <source>
        <dbReference type="Pfam" id="PF01551"/>
    </source>
</evidence>
<dbReference type="CDD" id="cd12797">
    <property type="entry name" value="M23_peptidase"/>
    <property type="match status" value="1"/>
</dbReference>
<evidence type="ECO:0000256" key="1">
    <source>
        <dbReference type="ARBA" id="ARBA00022729"/>
    </source>
</evidence>
<feature type="domain" description="M23ase beta-sheet core" evidence="3">
    <location>
        <begin position="260"/>
        <end position="354"/>
    </location>
</feature>
<keyword evidence="2" id="KW-0175">Coiled coil</keyword>
<keyword evidence="1" id="KW-0732">Signal</keyword>
<dbReference type="EMBL" id="DTHG01000042">
    <property type="protein sequence ID" value="HGW91608.1"/>
    <property type="molecule type" value="Genomic_DNA"/>
</dbReference>
<dbReference type="InterPro" id="IPR050570">
    <property type="entry name" value="Cell_wall_metabolism_enzyme"/>
</dbReference>
<comment type="caution">
    <text evidence="5">The sequence shown here is derived from an EMBL/GenBank/DDBJ whole genome shotgun (WGS) entry which is preliminary data.</text>
</comment>
<feature type="coiled-coil region" evidence="2">
    <location>
        <begin position="147"/>
        <end position="226"/>
    </location>
</feature>
<organism evidence="5">
    <name type="scientific">candidate division WOR-3 bacterium</name>
    <dbReference type="NCBI Taxonomy" id="2052148"/>
    <lineage>
        <taxon>Bacteria</taxon>
        <taxon>Bacteria division WOR-3</taxon>
    </lineage>
</organism>